<dbReference type="HOGENOM" id="CLU_1845875_0_0_1"/>
<protein>
    <submittedName>
        <fullName evidence="2">Uncharacterized protein</fullName>
    </submittedName>
</protein>
<feature type="compositionally biased region" description="Basic and acidic residues" evidence="1">
    <location>
        <begin position="10"/>
        <end position="30"/>
    </location>
</feature>
<dbReference type="AlphaFoldDB" id="A0A0C9YP96"/>
<keyword evidence="3" id="KW-1185">Reference proteome</keyword>
<evidence type="ECO:0000256" key="1">
    <source>
        <dbReference type="SAM" id="MobiDB-lite"/>
    </source>
</evidence>
<feature type="compositionally biased region" description="Basic and acidic residues" evidence="1">
    <location>
        <begin position="89"/>
        <end position="101"/>
    </location>
</feature>
<name>A0A0C9YP96_9AGAM</name>
<evidence type="ECO:0000313" key="3">
    <source>
        <dbReference type="Proteomes" id="UP000054018"/>
    </source>
</evidence>
<feature type="region of interest" description="Disordered" evidence="1">
    <location>
        <begin position="80"/>
        <end position="113"/>
    </location>
</feature>
<organism evidence="2 3">
    <name type="scientific">Pisolithus microcarpus 441</name>
    <dbReference type="NCBI Taxonomy" id="765257"/>
    <lineage>
        <taxon>Eukaryota</taxon>
        <taxon>Fungi</taxon>
        <taxon>Dikarya</taxon>
        <taxon>Basidiomycota</taxon>
        <taxon>Agaricomycotina</taxon>
        <taxon>Agaricomycetes</taxon>
        <taxon>Agaricomycetidae</taxon>
        <taxon>Boletales</taxon>
        <taxon>Sclerodermatineae</taxon>
        <taxon>Pisolithaceae</taxon>
        <taxon>Pisolithus</taxon>
    </lineage>
</organism>
<gene>
    <name evidence="2" type="ORF">PISMIDRAFT_8664</name>
</gene>
<proteinExistence type="predicted"/>
<reference evidence="3" key="2">
    <citation type="submission" date="2015-01" db="EMBL/GenBank/DDBJ databases">
        <title>Evolutionary Origins and Diversification of the Mycorrhizal Mutualists.</title>
        <authorList>
            <consortium name="DOE Joint Genome Institute"/>
            <consortium name="Mycorrhizal Genomics Consortium"/>
            <person name="Kohler A."/>
            <person name="Kuo A."/>
            <person name="Nagy L.G."/>
            <person name="Floudas D."/>
            <person name="Copeland A."/>
            <person name="Barry K.W."/>
            <person name="Cichocki N."/>
            <person name="Veneault-Fourrey C."/>
            <person name="LaButti K."/>
            <person name="Lindquist E.A."/>
            <person name="Lipzen A."/>
            <person name="Lundell T."/>
            <person name="Morin E."/>
            <person name="Murat C."/>
            <person name="Riley R."/>
            <person name="Ohm R."/>
            <person name="Sun H."/>
            <person name="Tunlid A."/>
            <person name="Henrissat B."/>
            <person name="Grigoriev I.V."/>
            <person name="Hibbett D.S."/>
            <person name="Martin F."/>
        </authorList>
    </citation>
    <scope>NUCLEOTIDE SEQUENCE [LARGE SCALE GENOMIC DNA]</scope>
    <source>
        <strain evidence="3">441</strain>
    </source>
</reference>
<sequence>MSATRKIPPRRTEAEAPSHSEEDRELHSGEEADANDEVIDIYGKYYDSNDDGEPIAYLGSMDAHNFDDDDEQICYAQMDIEESTVEGNPTKEDKPDDKEVSSGENETEEVMANPWGIVNAIGNEAMLPRADDHAWHYSE</sequence>
<accession>A0A0C9YP96</accession>
<dbReference type="EMBL" id="KN833699">
    <property type="protein sequence ID" value="KIK26885.1"/>
    <property type="molecule type" value="Genomic_DNA"/>
</dbReference>
<dbReference type="Proteomes" id="UP000054018">
    <property type="component" value="Unassembled WGS sequence"/>
</dbReference>
<feature type="region of interest" description="Disordered" evidence="1">
    <location>
        <begin position="1"/>
        <end position="37"/>
    </location>
</feature>
<reference evidence="2 3" key="1">
    <citation type="submission" date="2014-04" db="EMBL/GenBank/DDBJ databases">
        <authorList>
            <consortium name="DOE Joint Genome Institute"/>
            <person name="Kuo A."/>
            <person name="Kohler A."/>
            <person name="Costa M.D."/>
            <person name="Nagy L.G."/>
            <person name="Floudas D."/>
            <person name="Copeland A."/>
            <person name="Barry K.W."/>
            <person name="Cichocki N."/>
            <person name="Veneault-Fourrey C."/>
            <person name="LaButti K."/>
            <person name="Lindquist E.A."/>
            <person name="Lipzen A."/>
            <person name="Lundell T."/>
            <person name="Morin E."/>
            <person name="Murat C."/>
            <person name="Sun H."/>
            <person name="Tunlid A."/>
            <person name="Henrissat B."/>
            <person name="Grigoriev I.V."/>
            <person name="Hibbett D.S."/>
            <person name="Martin F."/>
            <person name="Nordberg H.P."/>
            <person name="Cantor M.N."/>
            <person name="Hua S.X."/>
        </authorList>
    </citation>
    <scope>NUCLEOTIDE SEQUENCE [LARGE SCALE GENOMIC DNA]</scope>
    <source>
        <strain evidence="2 3">441</strain>
    </source>
</reference>
<evidence type="ECO:0000313" key="2">
    <source>
        <dbReference type="EMBL" id="KIK26885.1"/>
    </source>
</evidence>